<keyword evidence="3" id="KW-1185">Reference proteome</keyword>
<name>A0A2Z7CEM9_9LAMI</name>
<dbReference type="Proteomes" id="UP000250235">
    <property type="component" value="Unassembled WGS sequence"/>
</dbReference>
<reference evidence="2 3" key="1">
    <citation type="journal article" date="2015" name="Proc. Natl. Acad. Sci. U.S.A.">
        <title>The resurrection genome of Boea hygrometrica: A blueprint for survival of dehydration.</title>
        <authorList>
            <person name="Xiao L."/>
            <person name="Yang G."/>
            <person name="Zhang L."/>
            <person name="Yang X."/>
            <person name="Zhao S."/>
            <person name="Ji Z."/>
            <person name="Zhou Q."/>
            <person name="Hu M."/>
            <person name="Wang Y."/>
            <person name="Chen M."/>
            <person name="Xu Y."/>
            <person name="Jin H."/>
            <person name="Xiao X."/>
            <person name="Hu G."/>
            <person name="Bao F."/>
            <person name="Hu Y."/>
            <person name="Wan P."/>
            <person name="Li L."/>
            <person name="Deng X."/>
            <person name="Kuang T."/>
            <person name="Xiang C."/>
            <person name="Zhu J.K."/>
            <person name="Oliver M.J."/>
            <person name="He Y."/>
        </authorList>
    </citation>
    <scope>NUCLEOTIDE SEQUENCE [LARGE SCALE GENOMIC DNA]</scope>
    <source>
        <strain evidence="3">cv. XS01</strain>
    </source>
</reference>
<protein>
    <submittedName>
        <fullName evidence="2">Uncharacterized protein</fullName>
    </submittedName>
</protein>
<sequence length="209" mass="23247">MIRWGLQVIQLDRVELRLSTGPDTFMLNISRPTPKRSASSSSTTKLNSFKYLHPKVEINNGNFCVPQQLRSRHRFNLDTKAILSLRTKRSRPQQITLSGRSLLEISSCATSVRYLAQLACPESSEHSAPDALFSLQCSIQFTDPPLISQLQTPYSPWWPKFQVSPLELKVWSSPLSSAPHAGPLGSLGLYGASEHDNVDDITPTDGEDV</sequence>
<organism evidence="2 3">
    <name type="scientific">Dorcoceras hygrometricum</name>
    <dbReference type="NCBI Taxonomy" id="472368"/>
    <lineage>
        <taxon>Eukaryota</taxon>
        <taxon>Viridiplantae</taxon>
        <taxon>Streptophyta</taxon>
        <taxon>Embryophyta</taxon>
        <taxon>Tracheophyta</taxon>
        <taxon>Spermatophyta</taxon>
        <taxon>Magnoliopsida</taxon>
        <taxon>eudicotyledons</taxon>
        <taxon>Gunneridae</taxon>
        <taxon>Pentapetalae</taxon>
        <taxon>asterids</taxon>
        <taxon>lamiids</taxon>
        <taxon>Lamiales</taxon>
        <taxon>Gesneriaceae</taxon>
        <taxon>Didymocarpoideae</taxon>
        <taxon>Trichosporeae</taxon>
        <taxon>Loxocarpinae</taxon>
        <taxon>Dorcoceras</taxon>
    </lineage>
</organism>
<evidence type="ECO:0000256" key="1">
    <source>
        <dbReference type="SAM" id="MobiDB-lite"/>
    </source>
</evidence>
<evidence type="ECO:0000313" key="3">
    <source>
        <dbReference type="Proteomes" id="UP000250235"/>
    </source>
</evidence>
<dbReference type="EMBL" id="KQ996067">
    <property type="protein sequence ID" value="KZV45520.1"/>
    <property type="molecule type" value="Genomic_DNA"/>
</dbReference>
<evidence type="ECO:0000313" key="2">
    <source>
        <dbReference type="EMBL" id="KZV45520.1"/>
    </source>
</evidence>
<feature type="region of interest" description="Disordered" evidence="1">
    <location>
        <begin position="189"/>
        <end position="209"/>
    </location>
</feature>
<gene>
    <name evidence="2" type="ORF">F511_26681</name>
</gene>
<dbReference type="AlphaFoldDB" id="A0A2Z7CEM9"/>
<proteinExistence type="predicted"/>
<accession>A0A2Z7CEM9</accession>